<dbReference type="GO" id="GO:0046872">
    <property type="term" value="F:metal ion binding"/>
    <property type="evidence" value="ECO:0007669"/>
    <property type="project" value="TreeGrafter"/>
</dbReference>
<dbReference type="GO" id="GO:0006750">
    <property type="term" value="P:glutathione biosynthetic process"/>
    <property type="evidence" value="ECO:0007669"/>
    <property type="project" value="UniProtKB-UniRule"/>
</dbReference>
<gene>
    <name evidence="8" type="primary">gshA</name>
    <name evidence="11" type="ORF">SAMN05660691_03211</name>
</gene>
<dbReference type="RefSeq" id="WP_092795528.1">
    <property type="nucleotide sequence ID" value="NZ_FNXF01000014.1"/>
</dbReference>
<dbReference type="NCBIfam" id="TIGR01434">
    <property type="entry name" value="glu_cys_ligase"/>
    <property type="match status" value="1"/>
</dbReference>
<dbReference type="EMBL" id="FNXF01000014">
    <property type="protein sequence ID" value="SEI06088.1"/>
    <property type="molecule type" value="Genomic_DNA"/>
</dbReference>
<dbReference type="EC" id="6.3.2.2" evidence="8"/>
<dbReference type="SUPFAM" id="SSF55931">
    <property type="entry name" value="Glutamine synthetase/guanido kinase"/>
    <property type="match status" value="1"/>
</dbReference>
<proteinExistence type="inferred from homology"/>
<keyword evidence="6 8" id="KW-0067">ATP-binding</keyword>
<dbReference type="Pfam" id="PF04262">
    <property type="entry name" value="Glu_cys_ligase"/>
    <property type="match status" value="1"/>
</dbReference>
<dbReference type="GO" id="GO:0005524">
    <property type="term" value="F:ATP binding"/>
    <property type="evidence" value="ECO:0007669"/>
    <property type="project" value="UniProtKB-KW"/>
</dbReference>
<dbReference type="Proteomes" id="UP000199371">
    <property type="component" value="Unassembled WGS sequence"/>
</dbReference>
<comment type="similarity">
    <text evidence="2 8">Belongs to the glutamate--cysteine ligase type 1 family. Type 1 subfamily.</text>
</comment>
<dbReference type="STRING" id="173990.SAMN05660691_03211"/>
<keyword evidence="4 8" id="KW-0317">Glutathione biosynthesis</keyword>
<evidence type="ECO:0000256" key="6">
    <source>
        <dbReference type="ARBA" id="ARBA00022840"/>
    </source>
</evidence>
<dbReference type="InterPro" id="IPR007370">
    <property type="entry name" value="Glu_cys_ligase"/>
</dbReference>
<feature type="domain" description="Glutamate--cysteine ligase" evidence="10">
    <location>
        <begin position="10"/>
        <end position="383"/>
    </location>
</feature>
<evidence type="ECO:0000256" key="7">
    <source>
        <dbReference type="ARBA" id="ARBA00048819"/>
    </source>
</evidence>
<dbReference type="Gene3D" id="3.30.590.20">
    <property type="match status" value="1"/>
</dbReference>
<organism evidence="11 12">
    <name type="scientific">Rheinheimera pacifica</name>
    <dbReference type="NCBI Taxonomy" id="173990"/>
    <lineage>
        <taxon>Bacteria</taxon>
        <taxon>Pseudomonadati</taxon>
        <taxon>Pseudomonadota</taxon>
        <taxon>Gammaproteobacteria</taxon>
        <taxon>Chromatiales</taxon>
        <taxon>Chromatiaceae</taxon>
        <taxon>Rheinheimera</taxon>
    </lineage>
</organism>
<evidence type="ECO:0000259" key="10">
    <source>
        <dbReference type="Pfam" id="PF04262"/>
    </source>
</evidence>
<dbReference type="UniPathway" id="UPA00142">
    <property type="reaction ID" value="UER00209"/>
</dbReference>
<name>A0A1H6N6P3_9GAMM</name>
<dbReference type="PANTHER" id="PTHR38761:SF1">
    <property type="entry name" value="GLUTAMATE--CYSTEINE LIGASE"/>
    <property type="match status" value="1"/>
</dbReference>
<dbReference type="AlphaFoldDB" id="A0A1H6N6P3"/>
<dbReference type="InterPro" id="IPR014746">
    <property type="entry name" value="Gln_synth/guanido_kin_cat_dom"/>
</dbReference>
<dbReference type="PANTHER" id="PTHR38761">
    <property type="entry name" value="GLUTAMATE--CYSTEINE LIGASE"/>
    <property type="match status" value="1"/>
</dbReference>
<dbReference type="InterPro" id="IPR006334">
    <property type="entry name" value="Glut_cys_ligase"/>
</dbReference>
<evidence type="ECO:0000256" key="9">
    <source>
        <dbReference type="RuleBase" id="RU004391"/>
    </source>
</evidence>
<comment type="pathway">
    <text evidence="1 8 9">Sulfur metabolism; glutathione biosynthesis; glutathione from L-cysteine and L-glutamate: step 1/2.</text>
</comment>
<evidence type="ECO:0000256" key="1">
    <source>
        <dbReference type="ARBA" id="ARBA00005006"/>
    </source>
</evidence>
<evidence type="ECO:0000256" key="2">
    <source>
        <dbReference type="ARBA" id="ARBA00008772"/>
    </source>
</evidence>
<dbReference type="OrthoDB" id="9803907at2"/>
<evidence type="ECO:0000256" key="5">
    <source>
        <dbReference type="ARBA" id="ARBA00022741"/>
    </source>
</evidence>
<keyword evidence="3 8" id="KW-0436">Ligase</keyword>
<evidence type="ECO:0000313" key="12">
    <source>
        <dbReference type="Proteomes" id="UP000199371"/>
    </source>
</evidence>
<dbReference type="HAMAP" id="MF_00578">
    <property type="entry name" value="Glu_cys_ligase"/>
    <property type="match status" value="1"/>
</dbReference>
<protein>
    <recommendedName>
        <fullName evidence="8">Glutamate--cysteine ligase</fullName>
        <ecNumber evidence="8">6.3.2.2</ecNumber>
    </recommendedName>
    <alternativeName>
        <fullName evidence="8">Gamma-ECS</fullName>
        <shortName evidence="8">GCS</shortName>
    </alternativeName>
    <alternativeName>
        <fullName evidence="8">Gamma-glutamylcysteine synthetase</fullName>
    </alternativeName>
</protein>
<comment type="catalytic activity">
    <reaction evidence="7 8 9">
        <text>L-cysteine + L-glutamate + ATP = gamma-L-glutamyl-L-cysteine + ADP + phosphate + H(+)</text>
        <dbReference type="Rhea" id="RHEA:13285"/>
        <dbReference type="ChEBI" id="CHEBI:15378"/>
        <dbReference type="ChEBI" id="CHEBI:29985"/>
        <dbReference type="ChEBI" id="CHEBI:30616"/>
        <dbReference type="ChEBI" id="CHEBI:35235"/>
        <dbReference type="ChEBI" id="CHEBI:43474"/>
        <dbReference type="ChEBI" id="CHEBI:58173"/>
        <dbReference type="ChEBI" id="CHEBI:456216"/>
        <dbReference type="EC" id="6.3.2.2"/>
    </reaction>
</comment>
<reference evidence="12" key="1">
    <citation type="submission" date="2016-10" db="EMBL/GenBank/DDBJ databases">
        <authorList>
            <person name="Varghese N."/>
            <person name="Submissions S."/>
        </authorList>
    </citation>
    <scope>NUCLEOTIDE SEQUENCE [LARGE SCALE GENOMIC DNA]</scope>
    <source>
        <strain evidence="12">DSM 17616</strain>
    </source>
</reference>
<dbReference type="GO" id="GO:0004357">
    <property type="term" value="F:glutamate-cysteine ligase activity"/>
    <property type="evidence" value="ECO:0007669"/>
    <property type="project" value="UniProtKB-UniRule"/>
</dbReference>
<dbReference type="GO" id="GO:0005829">
    <property type="term" value="C:cytosol"/>
    <property type="evidence" value="ECO:0007669"/>
    <property type="project" value="TreeGrafter"/>
</dbReference>
<keyword evidence="12" id="KW-1185">Reference proteome</keyword>
<evidence type="ECO:0000256" key="8">
    <source>
        <dbReference type="HAMAP-Rule" id="MF_00578"/>
    </source>
</evidence>
<sequence length="534" mass="60464">MGSTLQQRLAKLNAAPNKHAITGIQRGIERETLRVKPDGQLALTPHPKALGAALTHPWITTDFSESLLEFITPVSDSIDTTLAQLTDIHRFTIKNIGDEQFWAGSMPCFITDQKQIPFAQYGSSNVGRMKTLYRKGLHNRYGSMMQAISGVHFNFSFSHSFWQQYQQILGQSGDLQTFISEQYLALIRNYKRYVWLIVYLFGASPAMCKSFLEGRSSRYNFQALGKGSLYLPYATSLRMSDLGYTNSAQSSLNITYNSLPEYIAGLHQAISMPSDEYKNIGVKVNGEYQQLNANVLQIENEFYSTIRPKRTTQSGERPTCALAKRGVEYIEVRALDVNPFSSVGISAEQMRFLDVFLLYCLLQDSPPLSAAEQTITEQNLKKVVTDGRRTNLEILQHGQPRLMLDWAEELFADMMPLAQYLDSAYETQGYSGALKQFYLGLLDPSQTFSGKLLNQLLAQQQDNSSYTLQLSATYRQQLLKEPYQYYSAEQFSEAATQSLLAQQQVEQQDNVSFDQYIEQYFAEVPQCEDKKAAT</sequence>
<accession>A0A1H6N6P3</accession>
<evidence type="ECO:0000256" key="4">
    <source>
        <dbReference type="ARBA" id="ARBA00022684"/>
    </source>
</evidence>
<evidence type="ECO:0000313" key="11">
    <source>
        <dbReference type="EMBL" id="SEI06088.1"/>
    </source>
</evidence>
<evidence type="ECO:0000256" key="3">
    <source>
        <dbReference type="ARBA" id="ARBA00022598"/>
    </source>
</evidence>
<keyword evidence="5 8" id="KW-0547">Nucleotide-binding</keyword>